<reference evidence="1" key="1">
    <citation type="submission" date="2018-02" db="EMBL/GenBank/DDBJ databases">
        <title>Rhizophora mucronata_Transcriptome.</title>
        <authorList>
            <person name="Meera S.P."/>
            <person name="Sreeshan A."/>
            <person name="Augustine A."/>
        </authorList>
    </citation>
    <scope>NUCLEOTIDE SEQUENCE</scope>
    <source>
        <tissue evidence="1">Leaf</tissue>
    </source>
</reference>
<accession>A0A2P2PXQ9</accession>
<protein>
    <submittedName>
        <fullName evidence="1">Uncharacterized protein</fullName>
    </submittedName>
</protein>
<name>A0A2P2PXQ9_RHIMU</name>
<dbReference type="AlphaFoldDB" id="A0A2P2PXQ9"/>
<proteinExistence type="predicted"/>
<dbReference type="EMBL" id="GGEC01079042">
    <property type="protein sequence ID" value="MBX59526.1"/>
    <property type="molecule type" value="Transcribed_RNA"/>
</dbReference>
<evidence type="ECO:0000313" key="1">
    <source>
        <dbReference type="EMBL" id="MBX59526.1"/>
    </source>
</evidence>
<organism evidence="1">
    <name type="scientific">Rhizophora mucronata</name>
    <name type="common">Asiatic mangrove</name>
    <dbReference type="NCBI Taxonomy" id="61149"/>
    <lineage>
        <taxon>Eukaryota</taxon>
        <taxon>Viridiplantae</taxon>
        <taxon>Streptophyta</taxon>
        <taxon>Embryophyta</taxon>
        <taxon>Tracheophyta</taxon>
        <taxon>Spermatophyta</taxon>
        <taxon>Magnoliopsida</taxon>
        <taxon>eudicotyledons</taxon>
        <taxon>Gunneridae</taxon>
        <taxon>Pentapetalae</taxon>
        <taxon>rosids</taxon>
        <taxon>fabids</taxon>
        <taxon>Malpighiales</taxon>
        <taxon>Rhizophoraceae</taxon>
        <taxon>Rhizophora</taxon>
    </lineage>
</organism>
<sequence length="16" mass="1939">MSFNYSTKYTIQKVDN</sequence>